<dbReference type="CDD" id="cd01454">
    <property type="entry name" value="vWA_norD_type"/>
    <property type="match status" value="1"/>
</dbReference>
<dbReference type="SMART" id="SM00327">
    <property type="entry name" value="VWA"/>
    <property type="match status" value="1"/>
</dbReference>
<dbReference type="EMBL" id="SSNT01000028">
    <property type="protein sequence ID" value="THF75312.1"/>
    <property type="molecule type" value="Genomic_DNA"/>
</dbReference>
<evidence type="ECO:0000313" key="1">
    <source>
        <dbReference type="EMBL" id="THF75312.1"/>
    </source>
</evidence>
<proteinExistence type="predicted"/>
<dbReference type="PANTHER" id="PTHR41248:SF1">
    <property type="entry name" value="NORD PROTEIN"/>
    <property type="match status" value="1"/>
</dbReference>
<dbReference type="Gene3D" id="3.40.50.410">
    <property type="entry name" value="von Willebrand factor, type A domain"/>
    <property type="match status" value="1"/>
</dbReference>
<dbReference type="RefSeq" id="WP_136358604.1">
    <property type="nucleotide sequence ID" value="NZ_CP046266.1"/>
</dbReference>
<dbReference type="OrthoDB" id="2370292at2"/>
<comment type="caution">
    <text evidence="1">The sequence shown here is derived from an EMBL/GenBank/DDBJ whole genome shotgun (WGS) entry which is preliminary data.</text>
</comment>
<dbReference type="InterPro" id="IPR002035">
    <property type="entry name" value="VWF_A"/>
</dbReference>
<sequence length="639" mass="74270">MRFIKFNDQQVDSFLFMELSDLAKALTKQSDFEVDYSVQSYLDPIEGKIYVSHFWDHREKVETILALKSDIYLRSIGNFHHTNFREIGQFIENTKKLQFQSFAKQLCMLLEDIRLEELCKKERPGTKHAFQMRRALYRKYFESQAIIHQERSILTDALFNYLYLHITAQSPSEHIPELLEGFGRALSYLVSKMYLVYEAKTTREVIAIAQDMMDVLEELLERDMLNTYFFLADLPYETLKSNTLFDELKRKKKLKNKDKLEDVKKGDENVNSEKMPTYHRETSKPTKSFLQFDLEQGTNTNLNGDGIVREGDDSDQALAMIQGTSGKAQKNDYSKLEAEEMKHEERSISGDLSYGKENKYAVPVFTGAKPPTGIEIEQYKKERNGILLFQKKLKLMIQKTLEHKRTLPRTDLHIGRLNKKLLRLLTDHNPKLFYKKQEKSPQIDAVFTLLVDCSASMFDKMEQTKLGIILFHETLKSVRVPHQIVGFWEDTNEASKTHQPNYFHTVITFDDSLKHQSGPKVMQLSPEEDNRDGYAIRHMSNQLKSRNEAQKFLLVFSDGEPAAMGYERNGIIDTHEAVLEARKKGIEVMNVFLANGEVDEGTQKTIQNIYGKYSIFVEKIEELPEQLFPLLKRLLLKSI</sequence>
<dbReference type="SUPFAM" id="SSF53300">
    <property type="entry name" value="vWA-like"/>
    <property type="match status" value="1"/>
</dbReference>
<dbReference type="AlphaFoldDB" id="A0A4S4BKQ0"/>
<dbReference type="InterPro" id="IPR051928">
    <property type="entry name" value="NorD/CobT"/>
</dbReference>
<dbReference type="InterPro" id="IPR036465">
    <property type="entry name" value="vWFA_dom_sf"/>
</dbReference>
<gene>
    <name evidence="1" type="ORF">E6W99_24040</name>
</gene>
<organism evidence="1 2">
    <name type="scientific">Metabacillus sediminilitoris</name>
    <dbReference type="NCBI Taxonomy" id="2567941"/>
    <lineage>
        <taxon>Bacteria</taxon>
        <taxon>Bacillati</taxon>
        <taxon>Bacillota</taxon>
        <taxon>Bacilli</taxon>
        <taxon>Bacillales</taxon>
        <taxon>Bacillaceae</taxon>
        <taxon>Metabacillus</taxon>
    </lineage>
</organism>
<evidence type="ECO:0000313" key="2">
    <source>
        <dbReference type="Proteomes" id="UP000310334"/>
    </source>
</evidence>
<reference evidence="1 2" key="1">
    <citation type="submission" date="2019-04" db="EMBL/GenBank/DDBJ databases">
        <title>Bacillus sediminilitoris sp. nov., isolated from a tidal flat sediment on the East China Sea.</title>
        <authorList>
            <person name="Wei Y."/>
            <person name="Mao H."/>
            <person name="Fang J."/>
        </authorList>
    </citation>
    <scope>NUCLEOTIDE SEQUENCE [LARGE SCALE GENOMIC DNA]</scope>
    <source>
        <strain evidence="1 2">DSL-17</strain>
    </source>
</reference>
<accession>A0A4S4BKQ0</accession>
<dbReference type="Proteomes" id="UP000310334">
    <property type="component" value="Unassembled WGS sequence"/>
</dbReference>
<name>A0A4S4BKQ0_9BACI</name>
<protein>
    <submittedName>
        <fullName evidence="1">VWA domain-containing protein</fullName>
    </submittedName>
</protein>
<keyword evidence="2" id="KW-1185">Reference proteome</keyword>
<dbReference type="PANTHER" id="PTHR41248">
    <property type="entry name" value="NORD PROTEIN"/>
    <property type="match status" value="1"/>
</dbReference>